<dbReference type="Proteomes" id="UP000012317">
    <property type="component" value="Unassembled WGS sequence"/>
</dbReference>
<dbReference type="Gene3D" id="3.30.70.1290">
    <property type="entry name" value="Transposase IS200-like"/>
    <property type="match status" value="1"/>
</dbReference>
<dbReference type="eggNOG" id="COG1943">
    <property type="taxonomic scope" value="Bacteria"/>
</dbReference>
<dbReference type="GO" id="GO:0004803">
    <property type="term" value="F:transposase activity"/>
    <property type="evidence" value="ECO:0007669"/>
    <property type="project" value="InterPro"/>
</dbReference>
<dbReference type="InterPro" id="IPR036515">
    <property type="entry name" value="Transposase_17_sf"/>
</dbReference>
<dbReference type="GO" id="GO:0003677">
    <property type="term" value="F:DNA binding"/>
    <property type="evidence" value="ECO:0007669"/>
    <property type="project" value="InterPro"/>
</dbReference>
<name>N1WJ29_9FLAO</name>
<dbReference type="PANTHER" id="PTHR33360">
    <property type="entry name" value="TRANSPOSASE FOR INSERTION SEQUENCE ELEMENT IS200"/>
    <property type="match status" value="1"/>
</dbReference>
<dbReference type="EMBL" id="APLF01000016">
    <property type="protein sequence ID" value="EMY80266.1"/>
    <property type="molecule type" value="Genomic_DNA"/>
</dbReference>
<gene>
    <name evidence="2" type="ORF">pgond44_12592</name>
</gene>
<evidence type="ECO:0000313" key="3">
    <source>
        <dbReference type="Proteomes" id="UP000012317"/>
    </source>
</evidence>
<dbReference type="PANTHER" id="PTHR33360:SF2">
    <property type="entry name" value="TRANSPOSASE FOR INSERTION SEQUENCE ELEMENT IS200"/>
    <property type="match status" value="1"/>
</dbReference>
<sequence>MRYNFGPTHSPGFKPWAFKKRCIFRIGYKMVKTIKSIFSKYITHGLNRGLKECKESITVLTVLKLTNMPHSYNKIWIHAIWSTKGRIPLISSSIEQKVYPFISEQLREKGCPARLINGMPDHIHCLFLLNSQKSISELIKQIKGSSSHWINQNNLISEKFAWQTGFASYSVSESVVEKVYQYIKNITIKRKAFSRNITSF</sequence>
<accession>N1WJ29</accession>
<comment type="caution">
    <text evidence="2">The sequence shown here is derived from an EMBL/GenBank/DDBJ whole genome shotgun (WGS) entry which is preliminary data.</text>
</comment>
<dbReference type="AlphaFoldDB" id="N1WJ29"/>
<keyword evidence="3" id="KW-1185">Reference proteome</keyword>
<evidence type="ECO:0000313" key="2">
    <source>
        <dbReference type="EMBL" id="EMY80266.1"/>
    </source>
</evidence>
<dbReference type="NCBIfam" id="NF033573">
    <property type="entry name" value="transpos_IS200"/>
    <property type="match status" value="1"/>
</dbReference>
<dbReference type="InterPro" id="IPR002686">
    <property type="entry name" value="Transposase_17"/>
</dbReference>
<organism evidence="2 3">
    <name type="scientific">Psychroflexus gondwanensis ACAM 44</name>
    <dbReference type="NCBI Taxonomy" id="1189619"/>
    <lineage>
        <taxon>Bacteria</taxon>
        <taxon>Pseudomonadati</taxon>
        <taxon>Bacteroidota</taxon>
        <taxon>Flavobacteriia</taxon>
        <taxon>Flavobacteriales</taxon>
        <taxon>Flavobacteriaceae</taxon>
        <taxon>Psychroflexus</taxon>
    </lineage>
</organism>
<dbReference type="PATRIC" id="fig|1189619.4.peg.2594"/>
<reference evidence="2 3" key="1">
    <citation type="journal article" date="2014" name="Genome Biol. Evol.">
        <title>Extensive gene acquisition in the extremely psychrophilic bacterial species Psychroflexus torquis and the link to sea-ice ecosystem specialism.</title>
        <authorList>
            <person name="Feng S."/>
            <person name="Powell S.M."/>
            <person name="Wilson R."/>
            <person name="Bowman J.P."/>
        </authorList>
    </citation>
    <scope>NUCLEOTIDE SEQUENCE [LARGE SCALE GENOMIC DNA]</scope>
    <source>
        <strain evidence="2 3">ACAM 44</strain>
    </source>
</reference>
<dbReference type="Pfam" id="PF01797">
    <property type="entry name" value="Y1_Tnp"/>
    <property type="match status" value="1"/>
</dbReference>
<dbReference type="SUPFAM" id="SSF143422">
    <property type="entry name" value="Transposase IS200-like"/>
    <property type="match status" value="1"/>
</dbReference>
<feature type="domain" description="Transposase IS200-like" evidence="1">
    <location>
        <begin position="72"/>
        <end position="186"/>
    </location>
</feature>
<protein>
    <recommendedName>
        <fullName evidence="1">Transposase IS200-like domain-containing protein</fullName>
    </recommendedName>
</protein>
<dbReference type="SMART" id="SM01321">
    <property type="entry name" value="Y1_Tnp"/>
    <property type="match status" value="1"/>
</dbReference>
<dbReference type="GO" id="GO:0006313">
    <property type="term" value="P:DNA transposition"/>
    <property type="evidence" value="ECO:0007669"/>
    <property type="project" value="InterPro"/>
</dbReference>
<proteinExistence type="predicted"/>
<evidence type="ECO:0000259" key="1">
    <source>
        <dbReference type="SMART" id="SM01321"/>
    </source>
</evidence>